<dbReference type="KEGG" id="clt:CM240_0209"/>
<protein>
    <submittedName>
        <fullName evidence="2">CRISPR-associated protein Cas5 family</fullName>
    </submittedName>
</protein>
<reference evidence="2 3" key="1">
    <citation type="submission" date="2013-11" db="EMBL/GenBank/DDBJ databases">
        <title>Complete genome sequence of Clostridum sp. M2/40.</title>
        <authorList>
            <person name="Wibberg D."/>
            <person name="Puehler A."/>
            <person name="Schlueter A."/>
        </authorList>
    </citation>
    <scope>NUCLEOTIDE SEQUENCE [LARGE SCALE GENOMIC DNA]</scope>
    <source>
        <strain evidence="3">M2/40</strain>
    </source>
</reference>
<evidence type="ECO:0000313" key="3">
    <source>
        <dbReference type="Proteomes" id="UP000019426"/>
    </source>
</evidence>
<dbReference type="InterPro" id="IPR021124">
    <property type="entry name" value="CRISPR-assoc_prot_Cas5"/>
</dbReference>
<organism evidence="2 3">
    <name type="scientific">Clostridium bornimense</name>
    <dbReference type="NCBI Taxonomy" id="1216932"/>
    <lineage>
        <taxon>Bacteria</taxon>
        <taxon>Bacillati</taxon>
        <taxon>Bacillota</taxon>
        <taxon>Clostridia</taxon>
        <taxon>Eubacteriales</taxon>
        <taxon>Clostridiaceae</taxon>
        <taxon>Clostridium</taxon>
    </lineage>
</organism>
<name>W6RUT6_9CLOT</name>
<keyword evidence="1" id="KW-0051">Antiviral defense</keyword>
<evidence type="ECO:0000313" key="2">
    <source>
        <dbReference type="EMBL" id="CDM67379.1"/>
    </source>
</evidence>
<dbReference type="NCBIfam" id="TIGR02593">
    <property type="entry name" value="CRISPR_cas5"/>
    <property type="match status" value="1"/>
</dbReference>
<dbReference type="NCBIfam" id="TIGR01895">
    <property type="entry name" value="cas_Cas5t"/>
    <property type="match status" value="1"/>
</dbReference>
<proteinExistence type="predicted"/>
<dbReference type="HOGENOM" id="CLU_099059_0_0_9"/>
<accession>W6RUT6</accession>
<dbReference type="Proteomes" id="UP000019426">
    <property type="component" value="Chromosome M2/40_rep1"/>
</dbReference>
<keyword evidence="3" id="KW-1185">Reference proteome</keyword>
<dbReference type="InterPro" id="IPR013337">
    <property type="entry name" value="CRISPR-assoc_prot_Cas5_Tneap"/>
</dbReference>
<gene>
    <name evidence="2" type="ORF">CM240_0209</name>
</gene>
<sequence length="220" mass="25818">MKSLKIKIYQETVCYKKPFAFKVTETYPLPPYSTIIGMLHNVMGVRSGEYIPMDISVQGSYEEIFNTYNTTMFYKKKNVTSMPMNVHLLLGVNLIIHVLAEENILLQIIDGFKDSKESFTLGRREDLARLDSIKLVNLEKRYISKFSGEEYRLKNNAYIPQKYNYRVNGITYMLNKKYTTLNELRNWEKVEAIYVEKGELIDQEYLIDDDIIEQDIVFLG</sequence>
<dbReference type="AlphaFoldDB" id="W6RUT6"/>
<dbReference type="EMBL" id="HG917868">
    <property type="protein sequence ID" value="CDM67379.1"/>
    <property type="molecule type" value="Genomic_DNA"/>
</dbReference>
<dbReference type="Pfam" id="PF09704">
    <property type="entry name" value="Cas_Cas5d"/>
    <property type="match status" value="1"/>
</dbReference>
<dbReference type="eggNOG" id="COG1688">
    <property type="taxonomic scope" value="Bacteria"/>
</dbReference>
<dbReference type="GO" id="GO:0051607">
    <property type="term" value="P:defense response to virus"/>
    <property type="evidence" value="ECO:0007669"/>
    <property type="project" value="UniProtKB-KW"/>
</dbReference>
<dbReference type="STRING" id="1216932.CM240_0209"/>
<dbReference type="OrthoDB" id="9782505at2"/>
<evidence type="ECO:0000256" key="1">
    <source>
        <dbReference type="ARBA" id="ARBA00023118"/>
    </source>
</evidence>
<dbReference type="RefSeq" id="WP_044035844.1">
    <property type="nucleotide sequence ID" value="NZ_HG917868.1"/>
</dbReference>
<dbReference type="PATRIC" id="fig|1216932.3.peg.188"/>
<dbReference type="InterPro" id="IPR013422">
    <property type="entry name" value="CRISPR-assoc_prot_Cas5_N"/>
</dbReference>
<dbReference type="GO" id="GO:0043571">
    <property type="term" value="P:maintenance of CRISPR repeat elements"/>
    <property type="evidence" value="ECO:0007669"/>
    <property type="project" value="InterPro"/>
</dbReference>